<reference evidence="7" key="2">
    <citation type="submission" date="2017-05" db="UniProtKB">
        <authorList>
            <consortium name="EnsemblMetazoa"/>
        </authorList>
    </citation>
    <scope>IDENTIFICATION</scope>
</reference>
<gene>
    <name evidence="7" type="primary">105313090</name>
</gene>
<dbReference type="InterPro" id="IPR052602">
    <property type="entry name" value="Growth_transcription_reg"/>
</dbReference>
<feature type="region of interest" description="Disordered" evidence="5">
    <location>
        <begin position="350"/>
        <end position="405"/>
    </location>
</feature>
<sequence>MSWFDSSLSFAKTAFSQAQKSIDKVLDISETEQEGEKGEGAGGDNSTISNPKEANSDSVSKGKSFDNFSSTWGGTDSFWSSTGSPSPQGKRSGSSSGSVRKTQSSTKLSTGGGGARSNRKHASSPKTTPTGSLKATPTDSLKATPNKDAVSHGQSSHFTEKPALTSTPKTCSAVLEHSKIISDPSKIVSDPSKPVQSSTVSDPLGPASSMNSTTSDANIDTTNDVKHEEMESVELQFNDEKKLVDSISITEENKEPAVLEIHKDEDQEKKEETQLIDDTRKEAPPTYMREDESLETQEAVNTLNPKDPVSEQVDLATEPVKLESESVKLVKEPVADPVVLDSVVNPESVVVENEEVFKPETCSDETKRNDKTVDDKSNERQDDNSPTSEVRASPVIGTRETAKDSDMIKTLTKELAQTKHILEARETKLMEMSQETMSLHEKQLDTQRELQEVRKELQATQELKAQLEEHSERLEKNMETLTTERNSLKKQVLIWEKEHTQQKNVSDAKMMDVLREKDEQIAGLMEEGEKLSKQELQFNNTIKKLRAKEKQNEQLIMAQKQQIEDVENEVKRLKEIIKKKEENEKKYLESLSQLNSISEQQAKELAAIKPEKIDLQERVRSLQSNLDSTYKELTELRKTNAIAESAAEEAALYAKQNTRDELKRELEEQRLQLEKDKDALLMQVNELRMTLGRNEQQVTWREEQLRQEISDLHQRLQDSESRNQELSDTISNATRPLLRQIEHLQSAHSAQVNNWEKVESSLTQRIVDCQNQMNAAVEKERAAVEKEMLIQSRVGGLEAQVHSLRQEKAQLVASFEMEKTKLDTLEETYQREVSRHEAVRSSLQQNVEELKKEKERMEHQLEYERARLEAESKKATLEFQEKEKLRNQLAVTLTHPITSSLNTTQRIESMERSISTSSETTLFGESSSSFSGSSLSVLEQLQSSLKQKEGELSNSQLMVASLERSRASLTQELATVSERNEVLEQKVKMIPDLQQKLKEMSQKHEALLQMFGEKAEETEELRMDIEDLKTMYRQQIEDLISKNQQHKMY</sequence>
<evidence type="ECO:0000256" key="4">
    <source>
        <dbReference type="SAM" id="Coils"/>
    </source>
</evidence>
<dbReference type="AlphaFoldDB" id="A0A1X7VTA8"/>
<feature type="region of interest" description="Disordered" evidence="5">
    <location>
        <begin position="255"/>
        <end position="313"/>
    </location>
</feature>
<dbReference type="STRING" id="400682.A0A1X7VTA8"/>
<evidence type="ECO:0000256" key="1">
    <source>
        <dbReference type="ARBA" id="ARBA00004555"/>
    </source>
</evidence>
<feature type="compositionally biased region" description="Polar residues" evidence="5">
    <location>
        <begin position="44"/>
        <end position="82"/>
    </location>
</feature>
<dbReference type="KEGG" id="aqu:105313090"/>
<keyword evidence="3 4" id="KW-0175">Coiled coil</keyword>
<dbReference type="InterPro" id="IPR022092">
    <property type="entry name" value="TMF_DNA-bd"/>
</dbReference>
<evidence type="ECO:0000313" key="7">
    <source>
        <dbReference type="EnsemblMetazoa" id="Aqu2.1.43327_001"/>
    </source>
</evidence>
<feature type="compositionally biased region" description="Polar residues" evidence="5">
    <location>
        <begin position="208"/>
        <end position="220"/>
    </location>
</feature>
<dbReference type="InParanoid" id="A0A1X7VTA8"/>
<feature type="coiled-coil region" evidence="4">
    <location>
        <begin position="938"/>
        <end position="1010"/>
    </location>
</feature>
<dbReference type="PANTHER" id="PTHR46515">
    <property type="entry name" value="TATA ELEMENT MODULATORY FACTOR TMF1"/>
    <property type="match status" value="1"/>
</dbReference>
<evidence type="ECO:0000256" key="2">
    <source>
        <dbReference type="ARBA" id="ARBA00023034"/>
    </source>
</evidence>
<feature type="compositionally biased region" description="Low complexity" evidence="5">
    <location>
        <begin position="83"/>
        <end position="106"/>
    </location>
</feature>
<dbReference type="OMA" id="CYNLENQ"/>
<feature type="domain" description="TATA element modulatory factor 1 TATA binding" evidence="6">
    <location>
        <begin position="926"/>
        <end position="1039"/>
    </location>
</feature>
<name>A0A1X7VTA8_AMPQE</name>
<evidence type="ECO:0000313" key="8">
    <source>
        <dbReference type="Proteomes" id="UP000007879"/>
    </source>
</evidence>
<feature type="compositionally biased region" description="Basic and acidic residues" evidence="5">
    <location>
        <begin position="364"/>
        <end position="383"/>
    </location>
</feature>
<dbReference type="eggNOG" id="KOG4673">
    <property type="taxonomic scope" value="Eukaryota"/>
</dbReference>
<comment type="subcellular location">
    <subcellularLocation>
        <location evidence="1">Golgi apparatus</location>
    </subcellularLocation>
</comment>
<dbReference type="GO" id="GO:0005783">
    <property type="term" value="C:endoplasmic reticulum"/>
    <property type="evidence" value="ECO:0007669"/>
    <property type="project" value="TreeGrafter"/>
</dbReference>
<dbReference type="InterPro" id="IPR022091">
    <property type="entry name" value="TMF_TATA-bd"/>
</dbReference>
<reference evidence="8" key="1">
    <citation type="journal article" date="2010" name="Nature">
        <title>The Amphimedon queenslandica genome and the evolution of animal complexity.</title>
        <authorList>
            <person name="Srivastava M."/>
            <person name="Simakov O."/>
            <person name="Chapman J."/>
            <person name="Fahey B."/>
            <person name="Gauthier M.E."/>
            <person name="Mitros T."/>
            <person name="Richards G.S."/>
            <person name="Conaco C."/>
            <person name="Dacre M."/>
            <person name="Hellsten U."/>
            <person name="Larroux C."/>
            <person name="Putnam N.H."/>
            <person name="Stanke M."/>
            <person name="Adamska M."/>
            <person name="Darling A."/>
            <person name="Degnan S.M."/>
            <person name="Oakley T.H."/>
            <person name="Plachetzki D.C."/>
            <person name="Zhai Y."/>
            <person name="Adamski M."/>
            <person name="Calcino A."/>
            <person name="Cummins S.F."/>
            <person name="Goodstein D.M."/>
            <person name="Harris C."/>
            <person name="Jackson D.J."/>
            <person name="Leys S.P."/>
            <person name="Shu S."/>
            <person name="Woodcroft B.J."/>
            <person name="Vervoort M."/>
            <person name="Kosik K.S."/>
            <person name="Manning G."/>
            <person name="Degnan B.M."/>
            <person name="Rokhsar D.S."/>
        </authorList>
    </citation>
    <scope>NUCLEOTIDE SEQUENCE [LARGE SCALE GENOMIC DNA]</scope>
</reference>
<dbReference type="GO" id="GO:0005794">
    <property type="term" value="C:Golgi apparatus"/>
    <property type="evidence" value="ECO:0007669"/>
    <property type="project" value="UniProtKB-SubCell"/>
</dbReference>
<feature type="coiled-coil region" evidence="4">
    <location>
        <begin position="443"/>
        <end position="729"/>
    </location>
</feature>
<organism evidence="7">
    <name type="scientific">Amphimedon queenslandica</name>
    <name type="common">Sponge</name>
    <dbReference type="NCBI Taxonomy" id="400682"/>
    <lineage>
        <taxon>Eukaryota</taxon>
        <taxon>Metazoa</taxon>
        <taxon>Porifera</taxon>
        <taxon>Demospongiae</taxon>
        <taxon>Heteroscleromorpha</taxon>
        <taxon>Haplosclerida</taxon>
        <taxon>Niphatidae</taxon>
        <taxon>Amphimedon</taxon>
    </lineage>
</organism>
<protein>
    <recommendedName>
        <fullName evidence="6">TATA element modulatory factor 1 TATA binding domain-containing protein</fullName>
    </recommendedName>
</protein>
<evidence type="ECO:0000256" key="5">
    <source>
        <dbReference type="SAM" id="MobiDB-lite"/>
    </source>
</evidence>
<evidence type="ECO:0000259" key="6">
    <source>
        <dbReference type="Pfam" id="PF12325"/>
    </source>
</evidence>
<proteinExistence type="predicted"/>
<feature type="region of interest" description="Disordered" evidence="5">
    <location>
        <begin position="17"/>
        <end position="220"/>
    </location>
</feature>
<dbReference type="Proteomes" id="UP000007879">
    <property type="component" value="Unassembled WGS sequence"/>
</dbReference>
<dbReference type="EnsemblMetazoa" id="Aqu2.1.43327_001">
    <property type="protein sequence ID" value="Aqu2.1.43327_001"/>
    <property type="gene ID" value="Aqu2.1.43327"/>
</dbReference>
<evidence type="ECO:0000256" key="3">
    <source>
        <dbReference type="ARBA" id="ARBA00023054"/>
    </source>
</evidence>
<dbReference type="Pfam" id="PF12329">
    <property type="entry name" value="TMF_DNA_bd"/>
    <property type="match status" value="1"/>
</dbReference>
<dbReference type="OrthoDB" id="74178at2759"/>
<feature type="compositionally biased region" description="Basic and acidic residues" evidence="5">
    <location>
        <begin position="255"/>
        <end position="291"/>
    </location>
</feature>
<dbReference type="PANTHER" id="PTHR46515:SF1">
    <property type="entry name" value="TATA ELEMENT MODULATORY FACTOR"/>
    <property type="match status" value="1"/>
</dbReference>
<keyword evidence="8" id="KW-1185">Reference proteome</keyword>
<accession>A0A1X7VTA8</accession>
<feature type="coiled-coil region" evidence="4">
    <location>
        <begin position="833"/>
        <end position="885"/>
    </location>
</feature>
<feature type="compositionally biased region" description="Polar residues" evidence="5">
    <location>
        <begin position="124"/>
        <end position="143"/>
    </location>
</feature>
<dbReference type="Pfam" id="PF12325">
    <property type="entry name" value="TMF_TATA_bd"/>
    <property type="match status" value="1"/>
</dbReference>
<keyword evidence="2" id="KW-0333">Golgi apparatus</keyword>
<dbReference type="EnsemblMetazoa" id="XM_019996989.1">
    <property type="protein sequence ID" value="XP_019852548.1"/>
    <property type="gene ID" value="LOC105313090"/>
</dbReference>